<keyword evidence="3" id="KW-1185">Reference proteome</keyword>
<feature type="transmembrane region" description="Helical" evidence="1">
    <location>
        <begin position="23"/>
        <end position="41"/>
    </location>
</feature>
<dbReference type="AlphaFoldDB" id="A0A1B1YTD7"/>
<dbReference type="KEGG" id="gbi:PG2T_06965"/>
<proteinExistence type="predicted"/>
<dbReference type="RefSeq" id="WP_043105769.1">
    <property type="nucleotide sequence ID" value="NZ_CP014671.1"/>
</dbReference>
<feature type="transmembrane region" description="Helical" evidence="1">
    <location>
        <begin position="46"/>
        <end position="64"/>
    </location>
</feature>
<keyword evidence="1" id="KW-1133">Transmembrane helix</keyword>
<feature type="transmembrane region" description="Helical" evidence="1">
    <location>
        <begin position="70"/>
        <end position="88"/>
    </location>
</feature>
<evidence type="ECO:0000313" key="3">
    <source>
        <dbReference type="Proteomes" id="UP000092952"/>
    </source>
</evidence>
<sequence length="104" mass="10985">MVRFPISADAAGGHIRYLAPHLYVPWVMAAYLAATTASLCLSSHRAVVGFGVLAFTAALAAYAAYAVWFISVWCFFAALLSAVVWLHFGRRRPAAPGATPAGGT</sequence>
<dbReference type="OrthoDB" id="8441457at2"/>
<reference evidence="3" key="1">
    <citation type="submission" date="2016-03" db="EMBL/GenBank/DDBJ databases">
        <title>Complete genome sequence of Solimmundus cernigliae, representing a novel lineage of polycyclic aromatic hydrocarbon degraders within the Gammaproteobacteria.</title>
        <authorList>
            <person name="Singleton D.R."/>
            <person name="Dickey A.N."/>
            <person name="Scholl E.H."/>
            <person name="Wright F.A."/>
            <person name="Aitken M.D."/>
        </authorList>
    </citation>
    <scope>NUCLEOTIDE SEQUENCE [LARGE SCALE GENOMIC DNA]</scope>
    <source>
        <strain evidence="3">TR3.2</strain>
    </source>
</reference>
<dbReference type="InParanoid" id="A0A1B1YTD7"/>
<dbReference type="EMBL" id="CP014671">
    <property type="protein sequence ID" value="ANX03957.1"/>
    <property type="molecule type" value="Genomic_DNA"/>
</dbReference>
<evidence type="ECO:0000256" key="1">
    <source>
        <dbReference type="SAM" id="Phobius"/>
    </source>
</evidence>
<gene>
    <name evidence="2" type="ORF">PG2T_06965</name>
</gene>
<name>A0A1B1YTD7_9GAMM</name>
<dbReference type="Pfam" id="PF20334">
    <property type="entry name" value="DUF6629"/>
    <property type="match status" value="1"/>
</dbReference>
<organism evidence="2 3">
    <name type="scientific">Immundisolibacter cernigliae</name>
    <dbReference type="NCBI Taxonomy" id="1810504"/>
    <lineage>
        <taxon>Bacteria</taxon>
        <taxon>Pseudomonadati</taxon>
        <taxon>Pseudomonadota</taxon>
        <taxon>Gammaproteobacteria</taxon>
        <taxon>Immundisolibacterales</taxon>
        <taxon>Immundisolibacteraceae</taxon>
        <taxon>Immundisolibacter</taxon>
    </lineage>
</organism>
<keyword evidence="1" id="KW-0812">Transmembrane</keyword>
<dbReference type="InterPro" id="IPR046737">
    <property type="entry name" value="DUF6629"/>
</dbReference>
<accession>A0A1B1YTD7</accession>
<dbReference type="Proteomes" id="UP000092952">
    <property type="component" value="Chromosome"/>
</dbReference>
<protein>
    <submittedName>
        <fullName evidence="2">Uncharacterized protein</fullName>
    </submittedName>
</protein>
<evidence type="ECO:0000313" key="2">
    <source>
        <dbReference type="EMBL" id="ANX03957.1"/>
    </source>
</evidence>
<dbReference type="STRING" id="1810504.PG2T_06965"/>
<keyword evidence="1" id="KW-0472">Membrane</keyword>